<dbReference type="InterPro" id="IPR017437">
    <property type="entry name" value="ATP-NAD_kinase_PpnK-typ_C"/>
</dbReference>
<keyword evidence="2 6" id="KW-0418">Kinase</keyword>
<keyword evidence="8" id="KW-1185">Reference proteome</keyword>
<dbReference type="PANTHER" id="PTHR20275">
    <property type="entry name" value="NAD KINASE"/>
    <property type="match status" value="1"/>
</dbReference>
<keyword evidence="1 6" id="KW-0808">Transferase</keyword>
<protein>
    <recommendedName>
        <fullName evidence="6">NAD kinase</fullName>
        <ecNumber evidence="6">2.7.1.23</ecNumber>
    </recommendedName>
    <alternativeName>
        <fullName evidence="6">ATP-dependent NAD kinase</fullName>
    </alternativeName>
</protein>
<evidence type="ECO:0000256" key="5">
    <source>
        <dbReference type="ARBA" id="ARBA00047925"/>
    </source>
</evidence>
<keyword evidence="3 6" id="KW-0521">NADP</keyword>
<evidence type="ECO:0000256" key="2">
    <source>
        <dbReference type="ARBA" id="ARBA00022777"/>
    </source>
</evidence>
<organism evidence="7 8">
    <name type="scientific">Aeriscardovia aeriphila</name>
    <dbReference type="NCBI Taxonomy" id="218139"/>
    <lineage>
        <taxon>Bacteria</taxon>
        <taxon>Bacillati</taxon>
        <taxon>Actinomycetota</taxon>
        <taxon>Actinomycetes</taxon>
        <taxon>Bifidobacteriales</taxon>
        <taxon>Bifidobacteriaceae</taxon>
        <taxon>Aeriscardovia</taxon>
    </lineage>
</organism>
<dbReference type="SUPFAM" id="SSF111331">
    <property type="entry name" value="NAD kinase/diacylglycerol kinase-like"/>
    <property type="match status" value="1"/>
</dbReference>
<evidence type="ECO:0000256" key="6">
    <source>
        <dbReference type="HAMAP-Rule" id="MF_00361"/>
    </source>
</evidence>
<sequence>MSKRKVLLVTRPDIGKSAVVSVVMRMLESAGITVELIDTLQSKRFGQWKKPLLDSTVELVLVLGGDGTILGTAELAKGTPVPILGVNMGHVGFLAEFEEFQIREAIQRVIDRNYQVEKRILADVKAYLPGVDEPLHDWALNEVTIEKSDRGKMVELGIEVDETEVSSFASDGVVISTPTGSTAYAFSAGGPLIWPTLRCLEMAPLAAHALFNRPFVIGDTSSFRVGVLPNSISEGWITCDGRRSALLPRGSYVDVSVCKDVLNLAHLSEVPFAQRLVTKFDLPVSGWRQKNHPSEFSRPWALAADAGQNATSHSEVNDAH</sequence>
<dbReference type="InterPro" id="IPR016064">
    <property type="entry name" value="NAD/diacylglycerol_kinase_sf"/>
</dbReference>
<feature type="binding site" evidence="6">
    <location>
        <position position="152"/>
    </location>
    <ligand>
        <name>NAD(+)</name>
        <dbReference type="ChEBI" id="CHEBI:57540"/>
    </ligand>
</feature>
<comment type="caution">
    <text evidence="7">The sequence shown here is derived from an EMBL/GenBank/DDBJ whole genome shotgun (WGS) entry which is preliminary data.</text>
</comment>
<dbReference type="PANTHER" id="PTHR20275:SF0">
    <property type="entry name" value="NAD KINASE"/>
    <property type="match status" value="1"/>
</dbReference>
<dbReference type="Pfam" id="PF01513">
    <property type="entry name" value="NAD_kinase"/>
    <property type="match status" value="1"/>
</dbReference>
<comment type="function">
    <text evidence="6">Involved in the regulation of the intracellular balance of NAD and NADP, and is a key enzyme in the biosynthesis of NADP. Catalyzes specifically the phosphorylation on 2'-hydroxyl of the adenosine moiety of NAD to yield NADP.</text>
</comment>
<gene>
    <name evidence="6" type="primary">nadK</name>
    <name evidence="7" type="ORF">AEAE_0317</name>
</gene>
<dbReference type="EMBL" id="MWWU01000002">
    <property type="protein sequence ID" value="OZG55829.1"/>
    <property type="molecule type" value="Genomic_DNA"/>
</dbReference>
<evidence type="ECO:0000313" key="8">
    <source>
        <dbReference type="Proteomes" id="UP000228976"/>
    </source>
</evidence>
<feature type="binding site" evidence="6">
    <location>
        <begin position="141"/>
        <end position="142"/>
    </location>
    <ligand>
        <name>NAD(+)</name>
        <dbReference type="ChEBI" id="CHEBI:57540"/>
    </ligand>
</feature>
<dbReference type="Proteomes" id="UP000228976">
    <property type="component" value="Unassembled WGS sequence"/>
</dbReference>
<comment type="catalytic activity">
    <reaction evidence="5 6">
        <text>NAD(+) + ATP = ADP + NADP(+) + H(+)</text>
        <dbReference type="Rhea" id="RHEA:18629"/>
        <dbReference type="ChEBI" id="CHEBI:15378"/>
        <dbReference type="ChEBI" id="CHEBI:30616"/>
        <dbReference type="ChEBI" id="CHEBI:57540"/>
        <dbReference type="ChEBI" id="CHEBI:58349"/>
        <dbReference type="ChEBI" id="CHEBI:456216"/>
        <dbReference type="EC" id="2.7.1.23"/>
    </reaction>
</comment>
<feature type="binding site" evidence="6">
    <location>
        <begin position="66"/>
        <end position="67"/>
    </location>
    <ligand>
        <name>NAD(+)</name>
        <dbReference type="ChEBI" id="CHEBI:57540"/>
    </ligand>
</feature>
<dbReference type="GO" id="GO:0051287">
    <property type="term" value="F:NAD binding"/>
    <property type="evidence" value="ECO:0007669"/>
    <property type="project" value="UniProtKB-ARBA"/>
</dbReference>
<dbReference type="InterPro" id="IPR017438">
    <property type="entry name" value="ATP-NAD_kinase_N"/>
</dbReference>
<name>A0A261F9I9_9BIFI</name>
<dbReference type="GO" id="GO:0046872">
    <property type="term" value="F:metal ion binding"/>
    <property type="evidence" value="ECO:0007669"/>
    <property type="project" value="UniProtKB-UniRule"/>
</dbReference>
<dbReference type="Pfam" id="PF20143">
    <property type="entry name" value="NAD_kinase_C"/>
    <property type="match status" value="1"/>
</dbReference>
<dbReference type="GO" id="GO:0005737">
    <property type="term" value="C:cytoplasm"/>
    <property type="evidence" value="ECO:0007669"/>
    <property type="project" value="UniProtKB-SubCell"/>
</dbReference>
<keyword evidence="4 6" id="KW-0520">NAD</keyword>
<evidence type="ECO:0000256" key="1">
    <source>
        <dbReference type="ARBA" id="ARBA00022679"/>
    </source>
</evidence>
<comment type="subcellular location">
    <subcellularLocation>
        <location evidence="6">Cytoplasm</location>
    </subcellularLocation>
</comment>
<feature type="active site" description="Proton acceptor" evidence="6">
    <location>
        <position position="66"/>
    </location>
</feature>
<dbReference type="Gene3D" id="3.40.50.10330">
    <property type="entry name" value="Probable inorganic polyphosphate/atp-NAD kinase, domain 1"/>
    <property type="match status" value="1"/>
</dbReference>
<comment type="caution">
    <text evidence="6">Lacks conserved residue(s) required for the propagation of feature annotation.</text>
</comment>
<comment type="cofactor">
    <cofactor evidence="6">
        <name>a divalent metal cation</name>
        <dbReference type="ChEBI" id="CHEBI:60240"/>
    </cofactor>
</comment>
<keyword evidence="6" id="KW-0547">Nucleotide-binding</keyword>
<dbReference type="GO" id="GO:0006741">
    <property type="term" value="P:NADP+ biosynthetic process"/>
    <property type="evidence" value="ECO:0007669"/>
    <property type="project" value="UniProtKB-UniRule"/>
</dbReference>
<dbReference type="InterPro" id="IPR002504">
    <property type="entry name" value="NADK"/>
</dbReference>
<keyword evidence="6" id="KW-0067">ATP-binding</keyword>
<reference evidence="7 8" key="1">
    <citation type="journal article" date="2017" name="BMC Genomics">
        <title>Comparative genomic and phylogenomic analyses of the Bifidobacteriaceae family.</title>
        <authorList>
            <person name="Lugli G.A."/>
            <person name="Milani C."/>
            <person name="Turroni F."/>
            <person name="Duranti S."/>
            <person name="Mancabelli L."/>
            <person name="Mangifesta M."/>
            <person name="Ferrario C."/>
            <person name="Modesto M."/>
            <person name="Mattarelli P."/>
            <person name="Jiri K."/>
            <person name="van Sinderen D."/>
            <person name="Ventura M."/>
        </authorList>
    </citation>
    <scope>NUCLEOTIDE SEQUENCE [LARGE SCALE GENOMIC DNA]</scope>
    <source>
        <strain evidence="7 8">LMG 21773</strain>
    </source>
</reference>
<evidence type="ECO:0000256" key="3">
    <source>
        <dbReference type="ARBA" id="ARBA00022857"/>
    </source>
</evidence>
<feature type="binding site" evidence="6">
    <location>
        <position position="206"/>
    </location>
    <ligand>
        <name>NAD(+)</name>
        <dbReference type="ChEBI" id="CHEBI:57540"/>
    </ligand>
</feature>
<accession>A0A261F9I9</accession>
<feature type="binding site" evidence="6">
    <location>
        <position position="171"/>
    </location>
    <ligand>
        <name>NAD(+)</name>
        <dbReference type="ChEBI" id="CHEBI:57540"/>
    </ligand>
</feature>
<dbReference type="GO" id="GO:0005524">
    <property type="term" value="F:ATP binding"/>
    <property type="evidence" value="ECO:0007669"/>
    <property type="project" value="UniProtKB-KW"/>
</dbReference>
<dbReference type="NCBIfam" id="NF002892">
    <property type="entry name" value="PRK03372.1"/>
    <property type="match status" value="1"/>
</dbReference>
<dbReference type="AlphaFoldDB" id="A0A261F9I9"/>
<keyword evidence="6" id="KW-0963">Cytoplasm</keyword>
<dbReference type="EC" id="2.7.1.23" evidence="6"/>
<comment type="similarity">
    <text evidence="6">Belongs to the NAD kinase family.</text>
</comment>
<proteinExistence type="inferred from homology"/>
<dbReference type="Gene3D" id="2.60.200.30">
    <property type="entry name" value="Probable inorganic polyphosphate/atp-NAD kinase, domain 2"/>
    <property type="match status" value="1"/>
</dbReference>
<evidence type="ECO:0000313" key="7">
    <source>
        <dbReference type="EMBL" id="OZG55829.1"/>
    </source>
</evidence>
<dbReference type="GO" id="GO:0003951">
    <property type="term" value="F:NAD+ kinase activity"/>
    <property type="evidence" value="ECO:0007669"/>
    <property type="project" value="UniProtKB-UniRule"/>
</dbReference>
<dbReference type="RefSeq" id="WP_094689440.1">
    <property type="nucleotide sequence ID" value="NZ_JACBYZ010000001.1"/>
</dbReference>
<dbReference type="OrthoDB" id="9774737at2"/>
<evidence type="ECO:0000256" key="4">
    <source>
        <dbReference type="ARBA" id="ARBA00023027"/>
    </source>
</evidence>
<feature type="binding site" evidence="6">
    <location>
        <begin position="182"/>
        <end position="187"/>
    </location>
    <ligand>
        <name>NAD(+)</name>
        <dbReference type="ChEBI" id="CHEBI:57540"/>
    </ligand>
</feature>
<dbReference type="GO" id="GO:0019674">
    <property type="term" value="P:NAD+ metabolic process"/>
    <property type="evidence" value="ECO:0007669"/>
    <property type="project" value="InterPro"/>
</dbReference>
<dbReference type="HAMAP" id="MF_00361">
    <property type="entry name" value="NAD_kinase"/>
    <property type="match status" value="1"/>
</dbReference>